<sequence length="149" mass="16459">MMDHELREFVDRVMDRHAIDEEDVKMLQRNILSDIVITRDIVDVLIALDRAVPQSCKAYADYMVALVVDFAVWENRPTGVIDRDKAHWLVTTLSAGEGPTATAQRIANEIVREAEHCDETLLAFAFAKGSAKAVVRAGVGAAPRVLLAS</sequence>
<reference evidence="1" key="1">
    <citation type="submission" date="2022-08" db="EMBL/GenBank/DDBJ databases">
        <title>Complete Genome Sequences of 2 Bosea sp. soil isolates.</title>
        <authorList>
            <person name="Alvarez Arevalo M."/>
            <person name="Sterndorff E.B."/>
            <person name="Faurdal D."/>
            <person name="Joergensen T.S."/>
            <person name="Weber T."/>
        </authorList>
    </citation>
    <scope>NUCLEOTIDE SEQUENCE</scope>
    <source>
        <strain evidence="1">NBC_00436</strain>
    </source>
</reference>
<gene>
    <name evidence="1" type="ORF">NWE54_10705</name>
</gene>
<dbReference type="AlphaFoldDB" id="A0A9E8A2C2"/>
<dbReference type="EMBL" id="CP102774">
    <property type="protein sequence ID" value="UZF89214.1"/>
    <property type="molecule type" value="Genomic_DNA"/>
</dbReference>
<protein>
    <submittedName>
        <fullName evidence="1">Uncharacterized protein</fullName>
    </submittedName>
</protein>
<name>A0A9E8A2C2_9HYPH</name>
<proteinExistence type="predicted"/>
<accession>A0A9E8A2C2</accession>
<organism evidence="1">
    <name type="scientific">Bosea sp. NBC_00436</name>
    <dbReference type="NCBI Taxonomy" id="2969620"/>
    <lineage>
        <taxon>Bacteria</taxon>
        <taxon>Pseudomonadati</taxon>
        <taxon>Pseudomonadota</taxon>
        <taxon>Alphaproteobacteria</taxon>
        <taxon>Hyphomicrobiales</taxon>
        <taxon>Boseaceae</taxon>
        <taxon>Bosea</taxon>
    </lineage>
</organism>
<evidence type="ECO:0000313" key="1">
    <source>
        <dbReference type="EMBL" id="UZF89214.1"/>
    </source>
</evidence>